<comment type="caution">
    <text evidence="2">The sequence shown here is derived from an EMBL/GenBank/DDBJ whole genome shotgun (WGS) entry which is preliminary data.</text>
</comment>
<feature type="domain" description="RNA-directed RNA polymerase C-terminal" evidence="1">
    <location>
        <begin position="179"/>
        <end position="344"/>
    </location>
</feature>
<dbReference type="GO" id="GO:0006351">
    <property type="term" value="P:DNA-templated transcription"/>
    <property type="evidence" value="ECO:0007669"/>
    <property type="project" value="InterPro"/>
</dbReference>
<dbReference type="AlphaFoldDB" id="A0A2V0RBB3"/>
<dbReference type="SUPFAM" id="SSF56672">
    <property type="entry name" value="DNA/RNA polymerases"/>
    <property type="match status" value="1"/>
</dbReference>
<dbReference type="GO" id="GO:0003723">
    <property type="term" value="F:RNA binding"/>
    <property type="evidence" value="ECO:0007669"/>
    <property type="project" value="InterPro"/>
</dbReference>
<dbReference type="EMBL" id="BDQD01000083">
    <property type="protein sequence ID" value="GBH22653.1"/>
    <property type="molecule type" value="Genomic_RNA"/>
</dbReference>
<accession>A0A2V0RBB3</accession>
<dbReference type="EMBL" id="BDQE01000125">
    <property type="protein sequence ID" value="GBH22846.1"/>
    <property type="molecule type" value="Genomic_RNA"/>
</dbReference>
<proteinExistence type="predicted"/>
<dbReference type="GO" id="GO:0003968">
    <property type="term" value="F:RNA-directed RNA polymerase activity"/>
    <property type="evidence" value="ECO:0007669"/>
    <property type="project" value="InterPro"/>
</dbReference>
<reference evidence="2" key="1">
    <citation type="submission" date="2017-04" db="EMBL/GenBank/DDBJ databases">
        <title>Unveiling RNA virosphere associated with marine microorganisms.</title>
        <authorList>
            <person name="Urayama S."/>
            <person name="Takaki Y."/>
            <person name="Nishi S."/>
            <person name="Yoshida Y."/>
            <person name="Deguchi S."/>
            <person name="Takai K."/>
            <person name="Nunoura T."/>
        </authorList>
    </citation>
    <scope>NUCLEOTIDE SEQUENCE</scope>
</reference>
<evidence type="ECO:0000259" key="1">
    <source>
        <dbReference type="Pfam" id="PF00680"/>
    </source>
</evidence>
<evidence type="ECO:0000313" key="2">
    <source>
        <dbReference type="EMBL" id="GBH22653.1"/>
    </source>
</evidence>
<protein>
    <submittedName>
        <fullName evidence="2">RdRp</fullName>
    </submittedName>
</protein>
<sequence length="501" mass="57306">MQIENYRFDDLPDHWLKEDNLKSKLSMIVASVRNGSNTVLITPVAKRVGPDTLFSEWEKVFFANEHMLNDELLEMEQNQIPKFGPRSIQKPWSDIKETTYSSYSTIEQFVDMVRFPYSQALGSLRPKSLVVASSSVKKSTSAGLNTLEKKGEALDYTLENFDYLYDLNLPMIPFIRTQEQGKTRLVKGEPLSDILMQIRYFLPLFDTYRKLPCYAAMTSPEAVDAAITRMLTEAVRLDNYCISGDISNFDDSVQPMLQGFAFNQMKSLLQSDHHNEFDVIQERFSTKPLIVPSNDDKSLDLLVGPSGIPSGNQFTNLVGSIVNQSVCDCPLELSQFLGDDFAVVNSNVDEVFNRYESAKLDLNSDKTLVRKGSFVYLQKLFHPDYVEGGLIRGVYPTFRALNRLCYPERWSNFNDFDLAGSDYFAIRSLSILENCRYHPLFEKLVKFWLKYERKLVPDNVSIRQYVKMMEATTGSVGTYNQLGDDFKGIRSWKSYQIALKG</sequence>
<dbReference type="Pfam" id="PF00680">
    <property type="entry name" value="RdRP_1"/>
    <property type="match status" value="1"/>
</dbReference>
<organism evidence="2">
    <name type="scientific">viral metagenome</name>
    <dbReference type="NCBI Taxonomy" id="1070528"/>
    <lineage>
        <taxon>unclassified sequences</taxon>
        <taxon>metagenomes</taxon>
        <taxon>organismal metagenomes</taxon>
    </lineage>
</organism>
<dbReference type="InterPro" id="IPR001205">
    <property type="entry name" value="RNA-dir_pol_C"/>
</dbReference>
<dbReference type="InterPro" id="IPR043502">
    <property type="entry name" value="DNA/RNA_pol_sf"/>
</dbReference>
<name>A0A2V0RBB3_9ZZZZ</name>